<evidence type="ECO:0000259" key="13">
    <source>
        <dbReference type="Pfam" id="PF11527"/>
    </source>
</evidence>
<dbReference type="InterPro" id="IPR042541">
    <property type="entry name" value="BART_sf"/>
</dbReference>
<sequence>MEESFDLIDMGEEIFAISSSSAADTAFDVAIGCIEDIIVEDGFQKLQQSFMEKYYREFDISEENKLEYTQIFNDYVDLLEKHLEQQLLERIPDFNMNNFIQLLMQHKEEVPGDIFDVILPYTDFIAFKEMFLEYKADKEGSCVDLGLVVTPLVTSHRKHCSSSKSQ</sequence>
<evidence type="ECO:0000256" key="2">
    <source>
        <dbReference type="ARBA" id="ARBA00004123"/>
    </source>
</evidence>
<feature type="domain" description="BART" evidence="13">
    <location>
        <begin position="27"/>
        <end position="140"/>
    </location>
</feature>
<dbReference type="GO" id="GO:0005813">
    <property type="term" value="C:centrosome"/>
    <property type="evidence" value="ECO:0007669"/>
    <property type="project" value="UniProtKB-SubCell"/>
</dbReference>
<keyword evidence="15" id="KW-1185">Reference proteome</keyword>
<evidence type="ECO:0000256" key="8">
    <source>
        <dbReference type="ARBA" id="ARBA00023128"/>
    </source>
</evidence>
<dbReference type="PANTHER" id="PTHR15487:SF4">
    <property type="entry name" value="ADP-RIBOSYLATION FACTOR-LIKE PROTEIN 2-BINDING PROTEIN"/>
    <property type="match status" value="1"/>
</dbReference>
<organism evidence="14 15">
    <name type="scientific">Knipowitschia caucasica</name>
    <name type="common">Caucasian dwarf goby</name>
    <name type="synonym">Pomatoschistus caucasicus</name>
    <dbReference type="NCBI Taxonomy" id="637954"/>
    <lineage>
        <taxon>Eukaryota</taxon>
        <taxon>Metazoa</taxon>
        <taxon>Chordata</taxon>
        <taxon>Craniata</taxon>
        <taxon>Vertebrata</taxon>
        <taxon>Euteleostomi</taxon>
        <taxon>Actinopterygii</taxon>
        <taxon>Neopterygii</taxon>
        <taxon>Teleostei</taxon>
        <taxon>Neoteleostei</taxon>
        <taxon>Acanthomorphata</taxon>
        <taxon>Gobiaria</taxon>
        <taxon>Gobiiformes</taxon>
        <taxon>Gobioidei</taxon>
        <taxon>Gobiidae</taxon>
        <taxon>Gobiinae</taxon>
        <taxon>Knipowitschia</taxon>
    </lineage>
</organism>
<dbReference type="Proteomes" id="UP001497482">
    <property type="component" value="Chromosome 20"/>
</dbReference>
<evidence type="ECO:0000256" key="10">
    <source>
        <dbReference type="ARBA" id="ARBA00023242"/>
    </source>
</evidence>
<accession>A0AAV2KZ44</accession>
<evidence type="ECO:0000256" key="11">
    <source>
        <dbReference type="ARBA" id="ARBA00023273"/>
    </source>
</evidence>
<evidence type="ECO:0000256" key="4">
    <source>
        <dbReference type="ARBA" id="ARBA00009880"/>
    </source>
</evidence>
<dbReference type="PANTHER" id="PTHR15487">
    <property type="entry name" value="ADP-RIBOSYLATION FACTOR-LIKE PROTEIN 2-BINDING PROTEIN"/>
    <property type="match status" value="1"/>
</dbReference>
<evidence type="ECO:0000256" key="12">
    <source>
        <dbReference type="RuleBase" id="RU367099"/>
    </source>
</evidence>
<dbReference type="GO" id="GO:0051457">
    <property type="term" value="P:maintenance of protein location in nucleus"/>
    <property type="evidence" value="ECO:0007669"/>
    <property type="project" value="TreeGrafter"/>
</dbReference>
<dbReference type="InterPro" id="IPR038849">
    <property type="entry name" value="ARL2BP"/>
</dbReference>
<dbReference type="EMBL" id="OZ035842">
    <property type="protein sequence ID" value="CAL1595363.1"/>
    <property type="molecule type" value="Genomic_DNA"/>
</dbReference>
<name>A0AAV2KZ44_KNICA</name>
<protein>
    <recommendedName>
        <fullName evidence="5 12">ADP-ribosylation factor-like protein 2-binding protein</fullName>
        <shortName evidence="12">ARF-like 2-binding protein</shortName>
    </recommendedName>
</protein>
<dbReference type="GO" id="GO:0005758">
    <property type="term" value="C:mitochondrial intermembrane space"/>
    <property type="evidence" value="ECO:0007669"/>
    <property type="project" value="UniProtKB-SubCell"/>
</dbReference>
<comment type="similarity">
    <text evidence="4 12">Belongs to the ARL2BP family.</text>
</comment>
<evidence type="ECO:0000256" key="7">
    <source>
        <dbReference type="ARBA" id="ARBA00023069"/>
    </source>
</evidence>
<dbReference type="GO" id="GO:0005929">
    <property type="term" value="C:cilium"/>
    <property type="evidence" value="ECO:0007669"/>
    <property type="project" value="UniProtKB-UniRule"/>
</dbReference>
<reference evidence="14 15" key="1">
    <citation type="submission" date="2024-04" db="EMBL/GenBank/DDBJ databases">
        <authorList>
            <person name="Waldvogel A.-M."/>
            <person name="Schoenle A."/>
        </authorList>
    </citation>
    <scope>NUCLEOTIDE SEQUENCE [LARGE SCALE GENOMIC DNA]</scope>
</reference>
<evidence type="ECO:0000256" key="3">
    <source>
        <dbReference type="ARBA" id="ARBA00004300"/>
    </source>
</evidence>
<dbReference type="Gene3D" id="1.20.1520.10">
    <property type="entry name" value="ADP-ribosylation factor-like 2-binding protein, domain"/>
    <property type="match status" value="1"/>
</dbReference>
<proteinExistence type="inferred from homology"/>
<evidence type="ECO:0000313" key="14">
    <source>
        <dbReference type="EMBL" id="CAL1595363.1"/>
    </source>
</evidence>
<evidence type="ECO:0000256" key="5">
    <source>
        <dbReference type="ARBA" id="ARBA00014849"/>
    </source>
</evidence>
<evidence type="ECO:0000256" key="6">
    <source>
        <dbReference type="ARBA" id="ARBA00022490"/>
    </source>
</evidence>
<keyword evidence="9 12" id="KW-0206">Cytoskeleton</keyword>
<keyword evidence="8 12" id="KW-0496">Mitochondrion</keyword>
<keyword evidence="6 12" id="KW-0963">Cytoplasm</keyword>
<comment type="subcellular location">
    <subcellularLocation>
        <location evidence="1 12">Cytoplasm</location>
        <location evidence="1 12">Cytoskeleton</location>
        <location evidence="1 12">Cilium basal body</location>
    </subcellularLocation>
    <subcellularLocation>
        <location evidence="3 12">Cytoplasm</location>
        <location evidence="3 12">Cytoskeleton</location>
        <location evidence="3 12">Microtubule organizing center</location>
        <location evidence="3 12">Centrosome</location>
    </subcellularLocation>
    <subcellularLocation>
        <location evidence="12">Cytoplasm</location>
    </subcellularLocation>
    <subcellularLocation>
        <location evidence="2 12">Nucleus</location>
    </subcellularLocation>
    <subcellularLocation>
        <location evidence="12">Mitochondrion intermembrane space</location>
    </subcellularLocation>
</comment>
<dbReference type="Pfam" id="PF11527">
    <property type="entry name" value="ARL2_Bind_BART"/>
    <property type="match status" value="1"/>
</dbReference>
<dbReference type="InterPro" id="IPR023379">
    <property type="entry name" value="BART_dom"/>
</dbReference>
<evidence type="ECO:0000256" key="1">
    <source>
        <dbReference type="ARBA" id="ARBA00004120"/>
    </source>
</evidence>
<dbReference type="AlphaFoldDB" id="A0AAV2KZ44"/>
<keyword evidence="10 12" id="KW-0539">Nucleus</keyword>
<keyword evidence="11 12" id="KW-0966">Cell projection</keyword>
<keyword evidence="7 12" id="KW-0969">Cilium</keyword>
<gene>
    <name evidence="14" type="ORF">KC01_LOCUS24174</name>
</gene>
<evidence type="ECO:0000256" key="9">
    <source>
        <dbReference type="ARBA" id="ARBA00023212"/>
    </source>
</evidence>
<comment type="function">
    <text evidence="12">Plays a role as an effector of the ADP-ribosylation factor-like protein 2, ARL2.</text>
</comment>
<dbReference type="GO" id="GO:0005634">
    <property type="term" value="C:nucleus"/>
    <property type="evidence" value="ECO:0007669"/>
    <property type="project" value="UniProtKB-SubCell"/>
</dbReference>
<evidence type="ECO:0000313" key="15">
    <source>
        <dbReference type="Proteomes" id="UP001497482"/>
    </source>
</evidence>